<evidence type="ECO:0000256" key="2">
    <source>
        <dbReference type="ARBA" id="ARBA00023015"/>
    </source>
</evidence>
<dbReference type="InterPro" id="IPR002182">
    <property type="entry name" value="NB-ARC"/>
</dbReference>
<dbReference type="Pfam" id="PF03704">
    <property type="entry name" value="BTAD"/>
    <property type="match status" value="1"/>
</dbReference>
<dbReference type="InterPro" id="IPR027417">
    <property type="entry name" value="P-loop_NTPase"/>
</dbReference>
<dbReference type="AlphaFoldDB" id="A0A1H9WN58"/>
<feature type="domain" description="OmpR/PhoB-type" evidence="6">
    <location>
        <begin position="5"/>
        <end position="111"/>
    </location>
</feature>
<dbReference type="InterPro" id="IPR036388">
    <property type="entry name" value="WH-like_DNA-bd_sf"/>
</dbReference>
<keyword evidence="8" id="KW-1185">Reference proteome</keyword>
<dbReference type="Gene3D" id="3.40.50.300">
    <property type="entry name" value="P-loop containing nucleotide triphosphate hydrolases"/>
    <property type="match status" value="1"/>
</dbReference>
<evidence type="ECO:0000256" key="3">
    <source>
        <dbReference type="ARBA" id="ARBA00023125"/>
    </source>
</evidence>
<dbReference type="PRINTS" id="PR00364">
    <property type="entry name" value="DISEASERSIST"/>
</dbReference>
<dbReference type="Proteomes" id="UP000199352">
    <property type="component" value="Unassembled WGS sequence"/>
</dbReference>
<dbReference type="CDD" id="cd15831">
    <property type="entry name" value="BTAD"/>
    <property type="match status" value="1"/>
</dbReference>
<dbReference type="Gene3D" id="1.25.40.10">
    <property type="entry name" value="Tetratricopeptide repeat domain"/>
    <property type="match status" value="2"/>
</dbReference>
<protein>
    <submittedName>
        <fullName evidence="7">DNA-binding transcriptional activator of the SARP family</fullName>
    </submittedName>
</protein>
<name>A0A1H9WN58_9PSEU</name>
<evidence type="ECO:0000256" key="1">
    <source>
        <dbReference type="ARBA" id="ARBA00005820"/>
    </source>
</evidence>
<dbReference type="PANTHER" id="PTHR35807">
    <property type="entry name" value="TRANSCRIPTIONAL REGULATOR REDD-RELATED"/>
    <property type="match status" value="1"/>
</dbReference>
<dbReference type="SUPFAM" id="SSF48452">
    <property type="entry name" value="TPR-like"/>
    <property type="match status" value="3"/>
</dbReference>
<dbReference type="Gene3D" id="1.10.10.10">
    <property type="entry name" value="Winged helix-like DNA-binding domain superfamily/Winged helix DNA-binding domain"/>
    <property type="match status" value="1"/>
</dbReference>
<dbReference type="SMART" id="SM00862">
    <property type="entry name" value="Trans_reg_C"/>
    <property type="match status" value="1"/>
</dbReference>
<keyword evidence="2" id="KW-0805">Transcription regulation</keyword>
<evidence type="ECO:0000256" key="4">
    <source>
        <dbReference type="ARBA" id="ARBA00023163"/>
    </source>
</evidence>
<proteinExistence type="inferred from homology"/>
<dbReference type="SUPFAM" id="SSF46894">
    <property type="entry name" value="C-terminal effector domain of the bipartite response regulators"/>
    <property type="match status" value="1"/>
</dbReference>
<dbReference type="Pfam" id="PF13424">
    <property type="entry name" value="TPR_12"/>
    <property type="match status" value="1"/>
</dbReference>
<dbReference type="STRING" id="402600.SAMN05216188_13725"/>
<organism evidence="7 8">
    <name type="scientific">Lentzea xinjiangensis</name>
    <dbReference type="NCBI Taxonomy" id="402600"/>
    <lineage>
        <taxon>Bacteria</taxon>
        <taxon>Bacillati</taxon>
        <taxon>Actinomycetota</taxon>
        <taxon>Actinomycetes</taxon>
        <taxon>Pseudonocardiales</taxon>
        <taxon>Pseudonocardiaceae</taxon>
        <taxon>Lentzea</taxon>
    </lineage>
</organism>
<dbReference type="InterPro" id="IPR051677">
    <property type="entry name" value="AfsR-DnrI-RedD_regulator"/>
</dbReference>
<dbReference type="InterPro" id="IPR011990">
    <property type="entry name" value="TPR-like_helical_dom_sf"/>
</dbReference>
<evidence type="ECO:0000313" key="7">
    <source>
        <dbReference type="EMBL" id="SES35127.1"/>
    </source>
</evidence>
<evidence type="ECO:0000313" key="8">
    <source>
        <dbReference type="Proteomes" id="UP000199352"/>
    </source>
</evidence>
<keyword evidence="4" id="KW-0804">Transcription</keyword>
<gene>
    <name evidence="7" type="ORF">SAMN05216188_13725</name>
</gene>
<evidence type="ECO:0000256" key="5">
    <source>
        <dbReference type="PROSITE-ProRule" id="PRU01091"/>
    </source>
</evidence>
<evidence type="ECO:0000259" key="6">
    <source>
        <dbReference type="PROSITE" id="PS51755"/>
    </source>
</evidence>
<dbReference type="EMBL" id="FOFR01000037">
    <property type="protein sequence ID" value="SES35127.1"/>
    <property type="molecule type" value="Genomic_DNA"/>
</dbReference>
<sequence length="998" mass="107975">MHGVPGGRTVPGHAEDSRLHYRVLGPLAVSRGDVSLQVPAGRQRVVLAMLLFEANRIVSIERLIDAVWETDPPATARVQIQICVSSLRRFLQLPGQPETILTRPPGYLLRLAASQLDVLRFDQLVAEAHRAVEAGEKATAVALFRTALAQFRGPVADGVPSEVVRASATRLTERRLQVVESCVDLELSLGKHRELVGELRDLVAANPLQERLLGFLVIALHRSGRTSEALQAYRDGRRRLVDELGLEPGAELRALEQRILAEEDDVDPATAAGQPDTTTVTQLVPRQLPMDIADFTGRADQLRHIDVLVDGSTEVMPIVVVTGAGGVGKSVLAVHIAQRLQTGSFPDGQLYADLHGTGNPAASSAVLSRFLRSLGVPGAAVPEDLAERADLYRTLLADRRVLVVLDDASDEGQVLPLLPGSAACVVLVTSRSRLTGLPGARLVELEQMDTDTGIDLLSRLVGPARVAAERDAATQLVAAVGGLPLALRILGARLAARSHWSLSAMVTRLLDERRRLDELTYGDLGVRASLALTVDPLPERARTLLRRLAGMDNTVFGEWYAAAVLDTSIADGVSVLETLVDAQLVDFAGEDPAGNPRYRCHELVRVYARERLAAEEDEATRLDTVRRVLGCWLFLFDEAHRREYGGDFTRLRGDAPRWSLDAGYVATMLAVPLSWLDHVRADALAAMRQAAECGLAEECWDLTVGAVTLFESRSYFDDWWESHEQALIAVRRAGSAMGEAAVLCSLASLQITRQEVALSRASLERALELFEGLDCALGRALVLRNQATLDRIDGDPDAAMDRYRLALAAFEEAGDRVGVAHVLNNIAQTHILRGEPDTAEALLNRSLVICREVGSHRVEAQVCYHLGVVALSQDRLREAEASLRAALEIVRAHGDRVGEWRALAKIGVVQARLGDPGAGSESLLAAIEVCERTGDQMGGAEVRLDLAEQLHALGASDAAEEAVVLALAVLTRSCTEQLTDRAARLLAMIRAGTAISLR</sequence>
<dbReference type="PANTHER" id="PTHR35807:SF1">
    <property type="entry name" value="TRANSCRIPTIONAL REGULATOR REDD"/>
    <property type="match status" value="1"/>
</dbReference>
<dbReference type="Pfam" id="PF00486">
    <property type="entry name" value="Trans_reg_C"/>
    <property type="match status" value="1"/>
</dbReference>
<dbReference type="InterPro" id="IPR001867">
    <property type="entry name" value="OmpR/PhoB-type_DNA-bd"/>
</dbReference>
<dbReference type="GO" id="GO:0003677">
    <property type="term" value="F:DNA binding"/>
    <property type="evidence" value="ECO:0007669"/>
    <property type="project" value="UniProtKB-UniRule"/>
</dbReference>
<dbReference type="SUPFAM" id="SSF52540">
    <property type="entry name" value="P-loop containing nucleoside triphosphate hydrolases"/>
    <property type="match status" value="1"/>
</dbReference>
<dbReference type="InterPro" id="IPR005158">
    <property type="entry name" value="BTAD"/>
</dbReference>
<dbReference type="InterPro" id="IPR019734">
    <property type="entry name" value="TPR_rpt"/>
</dbReference>
<dbReference type="GO" id="GO:0006355">
    <property type="term" value="P:regulation of DNA-templated transcription"/>
    <property type="evidence" value="ECO:0007669"/>
    <property type="project" value="InterPro"/>
</dbReference>
<reference evidence="8" key="1">
    <citation type="submission" date="2016-10" db="EMBL/GenBank/DDBJ databases">
        <authorList>
            <person name="Varghese N."/>
            <person name="Submissions S."/>
        </authorList>
    </citation>
    <scope>NUCLEOTIDE SEQUENCE [LARGE SCALE GENOMIC DNA]</scope>
    <source>
        <strain evidence="8">CGMCC 4.3525</strain>
    </source>
</reference>
<comment type="similarity">
    <text evidence="1">Belongs to the AfsR/DnrI/RedD regulatory family.</text>
</comment>
<dbReference type="GO" id="GO:0000160">
    <property type="term" value="P:phosphorelay signal transduction system"/>
    <property type="evidence" value="ECO:0007669"/>
    <property type="project" value="InterPro"/>
</dbReference>
<dbReference type="InterPro" id="IPR016032">
    <property type="entry name" value="Sig_transdc_resp-reg_C-effctor"/>
</dbReference>
<dbReference type="SMART" id="SM01043">
    <property type="entry name" value="BTAD"/>
    <property type="match status" value="1"/>
</dbReference>
<dbReference type="SMART" id="SM00028">
    <property type="entry name" value="TPR"/>
    <property type="match status" value="6"/>
</dbReference>
<keyword evidence="3 5" id="KW-0238">DNA-binding</keyword>
<accession>A0A1H9WN58</accession>
<feature type="DNA-binding region" description="OmpR/PhoB-type" evidence="5">
    <location>
        <begin position="5"/>
        <end position="111"/>
    </location>
</feature>
<dbReference type="PROSITE" id="PS51755">
    <property type="entry name" value="OMPR_PHOB"/>
    <property type="match status" value="1"/>
</dbReference>
<dbReference type="GO" id="GO:0043531">
    <property type="term" value="F:ADP binding"/>
    <property type="evidence" value="ECO:0007669"/>
    <property type="project" value="InterPro"/>
</dbReference>
<dbReference type="Pfam" id="PF00931">
    <property type="entry name" value="NB-ARC"/>
    <property type="match status" value="1"/>
</dbReference>